<protein>
    <submittedName>
        <fullName evidence="7">Uncharacterized protein</fullName>
    </submittedName>
</protein>
<dbReference type="EMBL" id="JAZAVJ010000196">
    <property type="protein sequence ID" value="KAK7408176.1"/>
    <property type="molecule type" value="Genomic_DNA"/>
</dbReference>
<feature type="compositionally biased region" description="Basic residues" evidence="5">
    <location>
        <begin position="591"/>
        <end position="604"/>
    </location>
</feature>
<accession>A0ABR1GS21</accession>
<keyword evidence="2 6" id="KW-0812">Transmembrane</keyword>
<comment type="subcellular location">
    <subcellularLocation>
        <location evidence="1">Membrane</location>
        <topology evidence="1">Multi-pass membrane protein</topology>
    </subcellularLocation>
</comment>
<dbReference type="InterPro" id="IPR002523">
    <property type="entry name" value="MgTranspt_CorA/ZnTranspt_ZntB"/>
</dbReference>
<sequence>MTQVAILYLKQPDPSDKRKCLRVELKDFQDNPRLYNDDKTTFDKAKYVGPAILVVEDHDEPDGEDGMRRAVGSLMRKYCRFAFPDQMVDALLRTDDCKVPEYTSHDPYSRDIWSIIKYRGRHGPLHKTQSWLSQEEVADFTKLQKRQSRLFRANTRVATWICNDTSVLQPDPRVHLNGFIVLMFEKSARIRGMESFVSILQTLFATYGTGGIADAIEEHPLLIYIYLHFSFNDFNLILKSYEQLFKIAISMKGRTTWGVSDRSFLLNSALIQISFSLPDILQHRAVLKRLREYNDRKVSMTYTTYEDFEDVKRQTEECLLSMEDDVADFERQVDMFLERFKASLELEFNVSDERMSWVMMWFTFVAILFTPMAFVASVFGITTVEADPKWFAAAVIPVFLASVALCFYIFKKSQRLDKGLRPKELQDLLYLMPYSELTRLKGRKKGNRQRSVRHSTWRPMTRRQHTHTSDRHRREPESGLSEGSESSSSSSSDGSRSPSPLRHRHRPPKYYETAPGTAPAVIVVDGRPYSHGKSPATGRPSRPPEYPAKASHPPPRTYTPRPRTQEHLAGRPPETGQGRYSRPLRSETHLPRRRRGHSKKRSVGRGKTESGTTYDNVRMPDFSYRETPRPPARKPRRPDEEDQGERKGDVTE</sequence>
<comment type="caution">
    <text evidence="7">The sequence shown here is derived from an EMBL/GenBank/DDBJ whole genome shotgun (WGS) entry which is preliminary data.</text>
</comment>
<dbReference type="InterPro" id="IPR045863">
    <property type="entry name" value="CorA_TM1_TM2"/>
</dbReference>
<evidence type="ECO:0000256" key="5">
    <source>
        <dbReference type="SAM" id="MobiDB-lite"/>
    </source>
</evidence>
<feature type="transmembrane region" description="Helical" evidence="6">
    <location>
        <begin position="390"/>
        <end position="410"/>
    </location>
</feature>
<dbReference type="Proteomes" id="UP001498476">
    <property type="component" value="Unassembled WGS sequence"/>
</dbReference>
<evidence type="ECO:0000256" key="1">
    <source>
        <dbReference type="ARBA" id="ARBA00004141"/>
    </source>
</evidence>
<feature type="compositionally biased region" description="Low complexity" evidence="5">
    <location>
        <begin position="478"/>
        <end position="500"/>
    </location>
</feature>
<evidence type="ECO:0000313" key="8">
    <source>
        <dbReference type="Proteomes" id="UP001498476"/>
    </source>
</evidence>
<proteinExistence type="predicted"/>
<keyword evidence="3 6" id="KW-1133">Transmembrane helix</keyword>
<evidence type="ECO:0000313" key="7">
    <source>
        <dbReference type="EMBL" id="KAK7408176.1"/>
    </source>
</evidence>
<feature type="compositionally biased region" description="Pro residues" evidence="5">
    <location>
        <begin position="541"/>
        <end position="557"/>
    </location>
</feature>
<feature type="compositionally biased region" description="Basic residues" evidence="5">
    <location>
        <begin position="442"/>
        <end position="466"/>
    </location>
</feature>
<feature type="compositionally biased region" description="Basic and acidic residues" evidence="5">
    <location>
        <begin position="467"/>
        <end position="477"/>
    </location>
</feature>
<evidence type="ECO:0000256" key="3">
    <source>
        <dbReference type="ARBA" id="ARBA00022989"/>
    </source>
</evidence>
<dbReference type="Pfam" id="PF01544">
    <property type="entry name" value="CorA"/>
    <property type="match status" value="1"/>
</dbReference>
<dbReference type="Gene3D" id="1.20.58.340">
    <property type="entry name" value="Magnesium transport protein CorA, transmembrane region"/>
    <property type="match status" value="1"/>
</dbReference>
<evidence type="ECO:0000256" key="4">
    <source>
        <dbReference type="ARBA" id="ARBA00023136"/>
    </source>
</evidence>
<feature type="transmembrane region" description="Helical" evidence="6">
    <location>
        <begin position="361"/>
        <end position="384"/>
    </location>
</feature>
<evidence type="ECO:0000256" key="2">
    <source>
        <dbReference type="ARBA" id="ARBA00022692"/>
    </source>
</evidence>
<gene>
    <name evidence="7" type="ORF">QQX98_009642</name>
</gene>
<name>A0ABR1GS21_9HYPO</name>
<organism evidence="7 8">
    <name type="scientific">Neonectria punicea</name>
    <dbReference type="NCBI Taxonomy" id="979145"/>
    <lineage>
        <taxon>Eukaryota</taxon>
        <taxon>Fungi</taxon>
        <taxon>Dikarya</taxon>
        <taxon>Ascomycota</taxon>
        <taxon>Pezizomycotina</taxon>
        <taxon>Sordariomycetes</taxon>
        <taxon>Hypocreomycetidae</taxon>
        <taxon>Hypocreales</taxon>
        <taxon>Nectriaceae</taxon>
        <taxon>Neonectria</taxon>
    </lineage>
</organism>
<feature type="region of interest" description="Disordered" evidence="5">
    <location>
        <begin position="442"/>
        <end position="652"/>
    </location>
</feature>
<keyword evidence="4 6" id="KW-0472">Membrane</keyword>
<keyword evidence="8" id="KW-1185">Reference proteome</keyword>
<dbReference type="SUPFAM" id="SSF144083">
    <property type="entry name" value="Magnesium transport protein CorA, transmembrane region"/>
    <property type="match status" value="1"/>
</dbReference>
<reference evidence="7 8" key="1">
    <citation type="journal article" date="2025" name="Microbiol. Resour. Announc.">
        <title>Draft genome sequences for Neonectria magnoliae and Neonectria punicea, canker pathogens of Liriodendron tulipifera and Acer saccharum in West Virginia.</title>
        <authorList>
            <person name="Petronek H.M."/>
            <person name="Kasson M.T."/>
            <person name="Metheny A.M."/>
            <person name="Stauder C.M."/>
            <person name="Lovett B."/>
            <person name="Lynch S.C."/>
            <person name="Garnas J.R."/>
            <person name="Kasson L.R."/>
            <person name="Stajich J.E."/>
        </authorList>
    </citation>
    <scope>NUCLEOTIDE SEQUENCE [LARGE SCALE GENOMIC DNA]</scope>
    <source>
        <strain evidence="7 8">NRRL 64653</strain>
    </source>
</reference>
<evidence type="ECO:0000256" key="6">
    <source>
        <dbReference type="SAM" id="Phobius"/>
    </source>
</evidence>